<accession>A0ACC1BQT7</accession>
<proteinExistence type="predicted"/>
<organism evidence="1 2">
    <name type="scientific">Pistacia atlantica</name>
    <dbReference type="NCBI Taxonomy" id="434234"/>
    <lineage>
        <taxon>Eukaryota</taxon>
        <taxon>Viridiplantae</taxon>
        <taxon>Streptophyta</taxon>
        <taxon>Embryophyta</taxon>
        <taxon>Tracheophyta</taxon>
        <taxon>Spermatophyta</taxon>
        <taxon>Magnoliopsida</taxon>
        <taxon>eudicotyledons</taxon>
        <taxon>Gunneridae</taxon>
        <taxon>Pentapetalae</taxon>
        <taxon>rosids</taxon>
        <taxon>malvids</taxon>
        <taxon>Sapindales</taxon>
        <taxon>Anacardiaceae</taxon>
        <taxon>Pistacia</taxon>
    </lineage>
</organism>
<evidence type="ECO:0000313" key="1">
    <source>
        <dbReference type="EMBL" id="KAJ0101371.1"/>
    </source>
</evidence>
<dbReference type="Proteomes" id="UP001164250">
    <property type="component" value="Chromosome 3"/>
</dbReference>
<name>A0ACC1BQT7_9ROSI</name>
<keyword evidence="2" id="KW-1185">Reference proteome</keyword>
<gene>
    <name evidence="1" type="ORF">Patl1_05307</name>
</gene>
<comment type="caution">
    <text evidence="1">The sequence shown here is derived from an EMBL/GenBank/DDBJ whole genome shotgun (WGS) entry which is preliminary data.</text>
</comment>
<sequence>MSSRRGGEKPVGAGAAEDEGEWQVASRKSKNRANNSAPKPNISGSGRAPGKTWAHTSEPRTQPSRGSVRPHAPRRMPERNYMPPQPVIPPPLERGWNWQSRAGSLPSKGFEDGQKDKSVHNDYEDNAEENYDDDKDDDSDIVDDSEDELFSDEFDSDTSQKSYETRKKSRWFRKFFESLDNLTIEELNEPERQWHCPACQRGPGAIDWYRGLQPLMVHAKTKGSKRVKPHRELAKLLDEELYRRGTSVVPSSEAFGRWKGLKDEEKDHEIVWPPMVVIMNTRLEKDENDKWIGMGNQELIDYFNSYAAVRARHSYGPQGHRGMSVLIFESSAGGYLEAERLHKHFSDQGTDRDSWNRRQVLFHPGGKRQLYGFMATKEDLDVFNQHSQGKSKLKYELRSYQEMVVRQIRQMSEDNQQLNYFKNKVDKVQRHSKTLEESFGIVSERLRKTIEENRIVKQRTRLQHEQNKEEMDFQEQFFKEQIRIIQEARDAKEEDFEMLQQGEREKAKQSIENTSSTEDISQRTERMAEFIKLQDKEMEVFEKKREEVFKIRDEKLAASKRKFYEEQCEIENECSAMLNRLMEEYAHIQDS</sequence>
<dbReference type="EMBL" id="CM047899">
    <property type="protein sequence ID" value="KAJ0101371.1"/>
    <property type="molecule type" value="Genomic_DNA"/>
</dbReference>
<reference evidence="2" key="1">
    <citation type="journal article" date="2023" name="G3 (Bethesda)">
        <title>Genome assembly and association tests identify interacting loci associated with vigor, precocity, and sex in interspecific pistachio rootstocks.</title>
        <authorList>
            <person name="Palmer W."/>
            <person name="Jacygrad E."/>
            <person name="Sagayaradj S."/>
            <person name="Cavanaugh K."/>
            <person name="Han R."/>
            <person name="Bertier L."/>
            <person name="Beede B."/>
            <person name="Kafkas S."/>
            <person name="Golino D."/>
            <person name="Preece J."/>
            <person name="Michelmore R."/>
        </authorList>
    </citation>
    <scope>NUCLEOTIDE SEQUENCE [LARGE SCALE GENOMIC DNA]</scope>
</reference>
<protein>
    <submittedName>
        <fullName evidence="1">Uncharacterized protein</fullName>
    </submittedName>
</protein>
<evidence type="ECO:0000313" key="2">
    <source>
        <dbReference type="Proteomes" id="UP001164250"/>
    </source>
</evidence>